<dbReference type="AlphaFoldDB" id="G7TJW2"/>
<accession>G7TJW2</accession>
<protein>
    <submittedName>
        <fullName evidence="1">Uncharacterized protein</fullName>
    </submittedName>
</protein>
<dbReference type="EMBL" id="CP003057">
    <property type="protein sequence ID" value="AEQ95705.1"/>
    <property type="molecule type" value="Genomic_DNA"/>
</dbReference>
<dbReference type="Proteomes" id="UP000008851">
    <property type="component" value="Chromosome"/>
</dbReference>
<sequence>MGDAQWGDQSLLKTASEVGCMYLLRKLQFPVKTAMAVD</sequence>
<proteinExistence type="predicted"/>
<gene>
    <name evidence="1" type="ORF">XOC_1524</name>
</gene>
<organism evidence="1 2">
    <name type="scientific">Xanthomonas oryzae pv. oryzicola (strain BLS256)</name>
    <dbReference type="NCBI Taxonomy" id="383407"/>
    <lineage>
        <taxon>Bacteria</taxon>
        <taxon>Pseudomonadati</taxon>
        <taxon>Pseudomonadota</taxon>
        <taxon>Gammaproteobacteria</taxon>
        <taxon>Lysobacterales</taxon>
        <taxon>Lysobacteraceae</taxon>
        <taxon>Xanthomonas</taxon>
    </lineage>
</organism>
<evidence type="ECO:0000313" key="2">
    <source>
        <dbReference type="Proteomes" id="UP000008851"/>
    </source>
</evidence>
<name>G7TJW2_XANOB</name>
<dbReference type="HOGENOM" id="CLU_3334886_0_0_6"/>
<dbReference type="KEGG" id="xor:XOC_1524"/>
<evidence type="ECO:0000313" key="1">
    <source>
        <dbReference type="EMBL" id="AEQ95705.1"/>
    </source>
</evidence>
<reference evidence="1 2" key="1">
    <citation type="journal article" date="2011" name="J. Bacteriol.">
        <title>Two new complete genome sequences offer insight into host and tissue specificity of plant pathogenic Xanthomonas spp.</title>
        <authorList>
            <person name="Bogdanove A.J."/>
            <person name="Koebnik R."/>
            <person name="Lu H."/>
            <person name="Furutani A."/>
            <person name="Angiuoli S.V."/>
            <person name="Patil P.B."/>
            <person name="Van Sluys M.A."/>
            <person name="Ryan R.P."/>
            <person name="Meyer D.F."/>
            <person name="Han S.W."/>
            <person name="Aparna G."/>
            <person name="Rajaram M."/>
            <person name="Delcher A.L."/>
            <person name="Phillippy A.M."/>
            <person name="Puiu D."/>
            <person name="Schatz M.C."/>
            <person name="Shumway M."/>
            <person name="Sommer D.D."/>
            <person name="Trapnell C."/>
            <person name="Benahmed F."/>
            <person name="Dimitrov G."/>
            <person name="Madupu R."/>
            <person name="Radune D."/>
            <person name="Sullivan S."/>
            <person name="Jha G."/>
            <person name="Ishihara H."/>
            <person name="Lee S.W."/>
            <person name="Pandey A."/>
            <person name="Sharma V."/>
            <person name="Sriariyanun M."/>
            <person name="Szurek B."/>
            <person name="Vera-Cruz C.M."/>
            <person name="Dorman K.S."/>
            <person name="Ronald P.C."/>
            <person name="Verdier V."/>
            <person name="Dow J.M."/>
            <person name="Sonti R.V."/>
            <person name="Tsuge S."/>
            <person name="Brendel V.P."/>
            <person name="Rabinowicz P.D."/>
            <person name="Leach J.E."/>
            <person name="White F.F."/>
            <person name="Salzberg S.L."/>
        </authorList>
    </citation>
    <scope>NUCLEOTIDE SEQUENCE [LARGE SCALE GENOMIC DNA]</scope>
    <source>
        <strain evidence="1 2">BLS256</strain>
    </source>
</reference>